<dbReference type="Gene3D" id="1.20.5.1930">
    <property type="match status" value="1"/>
</dbReference>
<dbReference type="InterPro" id="IPR003018">
    <property type="entry name" value="GAF"/>
</dbReference>
<protein>
    <recommendedName>
        <fullName evidence="2">histidine kinase</fullName>
        <ecNumber evidence="2">2.7.13.3</ecNumber>
    </recommendedName>
</protein>
<dbReference type="SMART" id="SM00065">
    <property type="entry name" value="GAF"/>
    <property type="match status" value="2"/>
</dbReference>
<evidence type="ECO:0000259" key="6">
    <source>
        <dbReference type="SMART" id="SM00065"/>
    </source>
</evidence>
<dbReference type="Pfam" id="PF07730">
    <property type="entry name" value="HisKA_3"/>
    <property type="match status" value="1"/>
</dbReference>
<feature type="domain" description="GAF" evidence="6">
    <location>
        <begin position="197"/>
        <end position="337"/>
    </location>
</feature>
<dbReference type="Pfam" id="PF02518">
    <property type="entry name" value="HATPase_c"/>
    <property type="match status" value="1"/>
</dbReference>
<dbReference type="GO" id="GO:0016020">
    <property type="term" value="C:membrane"/>
    <property type="evidence" value="ECO:0007669"/>
    <property type="project" value="InterPro"/>
</dbReference>
<keyword evidence="3" id="KW-0808">Transferase</keyword>
<reference evidence="7 8" key="1">
    <citation type="submission" date="2018-04" db="EMBL/GenBank/DDBJ databases">
        <title>Genomic Encyclopedia of Archaeal and Bacterial Type Strains, Phase II (KMG-II): from individual species to whole genera.</title>
        <authorList>
            <person name="Goeker M."/>
        </authorList>
    </citation>
    <scope>NUCLEOTIDE SEQUENCE [LARGE SCALE GENOMIC DNA]</scope>
    <source>
        <strain evidence="7 8">DSM 45787</strain>
    </source>
</reference>
<dbReference type="EMBL" id="QBKR01000013">
    <property type="protein sequence ID" value="PTX59093.1"/>
    <property type="molecule type" value="Genomic_DNA"/>
</dbReference>
<proteinExistence type="predicted"/>
<dbReference type="AlphaFoldDB" id="A0A2T6BSP5"/>
<dbReference type="GO" id="GO:0000155">
    <property type="term" value="F:phosphorelay sensor kinase activity"/>
    <property type="evidence" value="ECO:0007669"/>
    <property type="project" value="InterPro"/>
</dbReference>
<dbReference type="InterPro" id="IPR011712">
    <property type="entry name" value="Sig_transdc_His_kin_sub3_dim/P"/>
</dbReference>
<evidence type="ECO:0000256" key="2">
    <source>
        <dbReference type="ARBA" id="ARBA00012438"/>
    </source>
</evidence>
<dbReference type="SUPFAM" id="SSF55781">
    <property type="entry name" value="GAF domain-like"/>
    <property type="match status" value="2"/>
</dbReference>
<evidence type="ECO:0000313" key="8">
    <source>
        <dbReference type="Proteomes" id="UP000244240"/>
    </source>
</evidence>
<evidence type="ECO:0000256" key="1">
    <source>
        <dbReference type="ARBA" id="ARBA00000085"/>
    </source>
</evidence>
<dbReference type="InterPro" id="IPR029016">
    <property type="entry name" value="GAF-like_dom_sf"/>
</dbReference>
<keyword evidence="8" id="KW-1185">Reference proteome</keyword>
<keyword evidence="5" id="KW-0902">Two-component regulatory system</keyword>
<dbReference type="EC" id="2.7.13.3" evidence="2"/>
<dbReference type="InterPro" id="IPR050482">
    <property type="entry name" value="Sensor_HK_TwoCompSys"/>
</dbReference>
<dbReference type="PANTHER" id="PTHR24421:SF40">
    <property type="entry name" value="SENSOR HISTIDINE KINASE YHCY"/>
    <property type="match status" value="1"/>
</dbReference>
<comment type="catalytic activity">
    <reaction evidence="1">
        <text>ATP + protein L-histidine = ADP + protein N-phospho-L-histidine.</text>
        <dbReference type="EC" id="2.7.13.3"/>
    </reaction>
</comment>
<feature type="domain" description="GAF" evidence="6">
    <location>
        <begin position="25"/>
        <end position="176"/>
    </location>
</feature>
<dbReference type="GO" id="GO:0046983">
    <property type="term" value="F:protein dimerization activity"/>
    <property type="evidence" value="ECO:0007669"/>
    <property type="project" value="InterPro"/>
</dbReference>
<keyword evidence="4" id="KW-0418">Kinase</keyword>
<dbReference type="Proteomes" id="UP000244240">
    <property type="component" value="Unassembled WGS sequence"/>
</dbReference>
<accession>A0A2T6BSP5</accession>
<dbReference type="PANTHER" id="PTHR24421">
    <property type="entry name" value="NITRATE/NITRITE SENSOR PROTEIN NARX-RELATED"/>
    <property type="match status" value="1"/>
</dbReference>
<gene>
    <name evidence="7" type="ORF">C8P63_11338</name>
</gene>
<dbReference type="CDD" id="cd16917">
    <property type="entry name" value="HATPase_UhpB-NarQ-NarX-like"/>
    <property type="match status" value="1"/>
</dbReference>
<evidence type="ECO:0000313" key="7">
    <source>
        <dbReference type="EMBL" id="PTX59093.1"/>
    </source>
</evidence>
<sequence>MAGGLRDPRWKTLRTIAETLNRSTAVRPMLQSVLEELLNVTGLSTGWIFLTEERPGFEPVAVHRLPPALSRDGGRPMCRGSCWCLNRYWDGRLKEAVNIIECKRLEDAVKYDWGDTGGITHHATVPLTAGEERIGLLNVASPGKERFSEEELALLEAVAYQIGTAVQKTRLIQAQKKRAELYARLDEASRAIWSVRGDNGLPERAVCEVGRLFGWPFVAMWVKEGKRFKLASLYFRGTCVSPETRFPLEKLGPVSAAFAEQRAVSGDRSLETIQAFWPDCAAVAAVPVSMRTERIGVLSVGVNRAGGIGEGDLPVLKALGEHLSLALESARLEEERQQLTVSAERNRLARDLHDSVNQKLFSLSLTARAAQDLPPGEIRESLEDIQNLSTEALKEMRSLIWQLRPPGLEKGVLTELRDYGRRLGLKVEDRVEGVRDLPRNVEEALWRIGQEALNNISRHAGTDQVLLVLKIGKDEVLLEVEDHGRGFSHDPDLNRKWSLGITSMKERAELLGGTFTVKSRPGEGTLCRTVLPLRERSAEHGDPDPARG</sequence>
<dbReference type="InterPro" id="IPR036890">
    <property type="entry name" value="HATPase_C_sf"/>
</dbReference>
<dbReference type="InterPro" id="IPR003594">
    <property type="entry name" value="HATPase_dom"/>
</dbReference>
<dbReference type="Gene3D" id="3.30.565.10">
    <property type="entry name" value="Histidine kinase-like ATPase, C-terminal domain"/>
    <property type="match status" value="1"/>
</dbReference>
<dbReference type="Gene3D" id="3.30.450.40">
    <property type="match status" value="2"/>
</dbReference>
<comment type="caution">
    <text evidence="7">The sequence shown here is derived from an EMBL/GenBank/DDBJ whole genome shotgun (WGS) entry which is preliminary data.</text>
</comment>
<evidence type="ECO:0000256" key="3">
    <source>
        <dbReference type="ARBA" id="ARBA00022679"/>
    </source>
</evidence>
<dbReference type="OrthoDB" id="9795828at2"/>
<evidence type="ECO:0000256" key="5">
    <source>
        <dbReference type="ARBA" id="ARBA00023012"/>
    </source>
</evidence>
<evidence type="ECO:0000256" key="4">
    <source>
        <dbReference type="ARBA" id="ARBA00022777"/>
    </source>
</evidence>
<dbReference type="Pfam" id="PF13185">
    <property type="entry name" value="GAF_2"/>
    <property type="match status" value="2"/>
</dbReference>
<organism evidence="7 8">
    <name type="scientific">Melghirimyces profundicolus</name>
    <dbReference type="NCBI Taxonomy" id="1242148"/>
    <lineage>
        <taxon>Bacteria</taxon>
        <taxon>Bacillati</taxon>
        <taxon>Bacillota</taxon>
        <taxon>Bacilli</taxon>
        <taxon>Bacillales</taxon>
        <taxon>Thermoactinomycetaceae</taxon>
        <taxon>Melghirimyces</taxon>
    </lineage>
</organism>
<dbReference type="SUPFAM" id="SSF55874">
    <property type="entry name" value="ATPase domain of HSP90 chaperone/DNA topoisomerase II/histidine kinase"/>
    <property type="match status" value="1"/>
</dbReference>
<name>A0A2T6BSP5_9BACL</name>